<feature type="transmembrane region" description="Helical" evidence="1">
    <location>
        <begin position="145"/>
        <end position="166"/>
    </location>
</feature>
<keyword evidence="1" id="KW-1133">Transmembrane helix</keyword>
<reference evidence="2 3" key="1">
    <citation type="submission" date="2024-09" db="EMBL/GenBank/DDBJ databases">
        <authorList>
            <person name="Sun Q."/>
            <person name="Mori K."/>
        </authorList>
    </citation>
    <scope>NUCLEOTIDE SEQUENCE [LARGE SCALE GENOMIC DNA]</scope>
    <source>
        <strain evidence="2 3">KCTC 23076</strain>
    </source>
</reference>
<dbReference type="InterPro" id="IPR007404">
    <property type="entry name" value="YdjM-like"/>
</dbReference>
<dbReference type="PANTHER" id="PTHR35531:SF1">
    <property type="entry name" value="INNER MEMBRANE PROTEIN YBCI-RELATED"/>
    <property type="match status" value="1"/>
</dbReference>
<gene>
    <name evidence="2" type="ORF">ACFFGH_03610</name>
</gene>
<dbReference type="PANTHER" id="PTHR35531">
    <property type="entry name" value="INNER MEMBRANE PROTEIN YBCI-RELATED"/>
    <property type="match status" value="1"/>
</dbReference>
<dbReference type="Pfam" id="PF04307">
    <property type="entry name" value="YdjM"/>
    <property type="match status" value="1"/>
</dbReference>
<accession>A0ABV6RIX9</accession>
<feature type="transmembrane region" description="Helical" evidence="1">
    <location>
        <begin position="29"/>
        <end position="52"/>
    </location>
</feature>
<keyword evidence="1" id="KW-0472">Membrane</keyword>
<protein>
    <submittedName>
        <fullName evidence="2">Metal-dependent hydrolase</fullName>
    </submittedName>
</protein>
<evidence type="ECO:0000256" key="1">
    <source>
        <dbReference type="SAM" id="Phobius"/>
    </source>
</evidence>
<dbReference type="EMBL" id="JBHLTG010000001">
    <property type="protein sequence ID" value="MFC0676940.1"/>
    <property type="molecule type" value="Genomic_DNA"/>
</dbReference>
<name>A0ABV6RIX9_9GAMM</name>
<evidence type="ECO:0000313" key="2">
    <source>
        <dbReference type="EMBL" id="MFC0676940.1"/>
    </source>
</evidence>
<keyword evidence="3" id="KW-1185">Reference proteome</keyword>
<organism evidence="2 3">
    <name type="scientific">Lysobacter korlensis</name>
    <dbReference type="NCBI Taxonomy" id="553636"/>
    <lineage>
        <taxon>Bacteria</taxon>
        <taxon>Pseudomonadati</taxon>
        <taxon>Pseudomonadota</taxon>
        <taxon>Gammaproteobacteria</taxon>
        <taxon>Lysobacterales</taxon>
        <taxon>Lysobacteraceae</taxon>
        <taxon>Lysobacter</taxon>
    </lineage>
</organism>
<proteinExistence type="predicted"/>
<comment type="caution">
    <text evidence="2">The sequence shown here is derived from an EMBL/GenBank/DDBJ whole genome shotgun (WGS) entry which is preliminary data.</text>
</comment>
<dbReference type="Proteomes" id="UP001589896">
    <property type="component" value="Unassembled WGS sequence"/>
</dbReference>
<keyword evidence="2" id="KW-0378">Hydrolase</keyword>
<keyword evidence="1" id="KW-0812">Transmembrane</keyword>
<dbReference type="RefSeq" id="WP_386664890.1">
    <property type="nucleotide sequence ID" value="NZ_JBHLTG010000001.1"/>
</dbReference>
<evidence type="ECO:0000313" key="3">
    <source>
        <dbReference type="Proteomes" id="UP001589896"/>
    </source>
</evidence>
<feature type="transmembrane region" description="Helical" evidence="1">
    <location>
        <begin position="64"/>
        <end position="81"/>
    </location>
</feature>
<sequence>MPTIITHGLVPLALGAALGAARIPPRLLAAGAVVAMLPDADVIAFMLGIPYADAFGHRGASHSLAFAAALGLLAALAAPLVRAPRIRAAAWIALSAASHPLLDAFTDGGLGVALWWPVDGARVFAPWRPIEVSPIGAGFFSRRGAVVMASEMLWVWLPLIAATLALRLRRPRAKS</sequence>
<dbReference type="GO" id="GO:0016787">
    <property type="term" value="F:hydrolase activity"/>
    <property type="evidence" value="ECO:0007669"/>
    <property type="project" value="UniProtKB-KW"/>
</dbReference>